<dbReference type="InterPro" id="IPR003578">
    <property type="entry name" value="Small_GTPase_Rho"/>
</dbReference>
<dbReference type="STRING" id="691883.A0A058YZP3"/>
<dbReference type="Gene3D" id="1.10.238.10">
    <property type="entry name" value="EF-hand"/>
    <property type="match status" value="2"/>
</dbReference>
<dbReference type="RefSeq" id="XP_009498249.1">
    <property type="nucleotide sequence ID" value="XM_009499974.1"/>
</dbReference>
<dbReference type="InterPro" id="IPR011992">
    <property type="entry name" value="EF-hand-dom_pair"/>
</dbReference>
<proteinExistence type="inferred from homology"/>
<dbReference type="Pfam" id="PF08356">
    <property type="entry name" value="EF_assoc_2"/>
    <property type="match status" value="1"/>
</dbReference>
<dbReference type="GO" id="GO:0005741">
    <property type="term" value="C:mitochondrial outer membrane"/>
    <property type="evidence" value="ECO:0007669"/>
    <property type="project" value="UniProtKB-SubCell"/>
</dbReference>
<evidence type="ECO:0000256" key="5">
    <source>
        <dbReference type="ARBA" id="ARBA00022787"/>
    </source>
</evidence>
<dbReference type="InterPro" id="IPR013566">
    <property type="entry name" value="EF_hand_assoc_1"/>
</dbReference>
<dbReference type="GeneID" id="20530953"/>
<dbReference type="GO" id="GO:0007264">
    <property type="term" value="P:small GTPase-mediated signal transduction"/>
    <property type="evidence" value="ECO:0007669"/>
    <property type="project" value="InterPro"/>
</dbReference>
<evidence type="ECO:0000313" key="14">
    <source>
        <dbReference type="Proteomes" id="UP000030693"/>
    </source>
</evidence>
<dbReference type="PANTHER" id="PTHR24072">
    <property type="entry name" value="RHO FAMILY GTPASE"/>
    <property type="match status" value="1"/>
</dbReference>
<dbReference type="Proteomes" id="UP000030693">
    <property type="component" value="Unassembled WGS sequence"/>
</dbReference>
<evidence type="ECO:0000256" key="11">
    <source>
        <dbReference type="SAM" id="Phobius"/>
    </source>
</evidence>
<keyword evidence="8" id="KW-0496">Mitochondrion</keyword>
<keyword evidence="4" id="KW-0547">Nucleotide-binding</keyword>
<dbReference type="GO" id="GO:0003924">
    <property type="term" value="F:GTPase activity"/>
    <property type="evidence" value="ECO:0007669"/>
    <property type="project" value="InterPro"/>
</dbReference>
<dbReference type="PROSITE" id="PS00018">
    <property type="entry name" value="EF_HAND_1"/>
    <property type="match status" value="1"/>
</dbReference>
<dbReference type="Pfam" id="PF08355">
    <property type="entry name" value="EF_assoc_1"/>
    <property type="match status" value="1"/>
</dbReference>
<dbReference type="PROSITE" id="PS50222">
    <property type="entry name" value="EF_HAND_2"/>
    <property type="match status" value="2"/>
</dbReference>
<sequence>MFPSSLRIVLLGDTGTGKSALSWAVVNNEFAESVEDVCPEFVFTPQITNNVVTYLVDTNANDMAAIESQLRAASVACVLFSPDVPESLANARNRWIPLATSYDLPVILVCAKMDLLDSSVDYETEVLEIMEKFSLIESSVTCSALNLFNVSSVFEHATRSVIYPLSPLYNVYTREFKPKARQALISMFRLSDLDNDGYLNRNELAELQRRCYDQLLGPNVFLQTLWTIGHVSNMERLSLPDLLDKFNLLCQGSRHDLVWMALNGFGFDHSFNFSPEYLRPFFPLSQGCSYEFSRDSLVILLRLFNRFSRTQEGYLTPEELLQLFETAPRPIFQDFLLPSTVNTNEKGWLSVYGWLAYWSALLAVDLEAACNYLAYLGIPPSHKRVFQQTRSRQDDASIGRNDRNVLLAYVLASSDTISQPLFRAHLGLPMHSDAYISTSAAPFSAGSRELTPSPEPLNNKVLALHYLERPAEGGRQHPLEGLTPEQLAHLDNTGDAFILCYDTHDRESFEYLASALPTLGDQAYIVLVGVNLAPQPATGPCPFEARVREVVRRFRLASPLILDSTSAFDPSIIFRTLIPGIQNPRRGGRPAGSLAAVASATTGGVLSLFAGRPGLTRLAQRVSLLTIGSGLLGVFGYIFYKGAQLSYMLFTRYGGRELLPMVQSLFSSSSGRALDGPTMRF</sequence>
<evidence type="ECO:0000256" key="4">
    <source>
        <dbReference type="ARBA" id="ARBA00022741"/>
    </source>
</evidence>
<organism evidence="13">
    <name type="scientific">Fonticula alba</name>
    <name type="common">Slime mold</name>
    <dbReference type="NCBI Taxonomy" id="691883"/>
    <lineage>
        <taxon>Eukaryota</taxon>
        <taxon>Rotosphaerida</taxon>
        <taxon>Fonticulaceae</taxon>
        <taxon>Fonticula</taxon>
    </lineage>
</organism>
<feature type="domain" description="EF-hand" evidence="12">
    <location>
        <begin position="295"/>
        <end position="330"/>
    </location>
</feature>
<evidence type="ECO:0000256" key="10">
    <source>
        <dbReference type="ARBA" id="ARBA00023136"/>
    </source>
</evidence>
<gene>
    <name evidence="13" type="ORF">H696_06228</name>
</gene>
<evidence type="ECO:0000259" key="12">
    <source>
        <dbReference type="PROSITE" id="PS50222"/>
    </source>
</evidence>
<dbReference type="EMBL" id="KB932233">
    <property type="protein sequence ID" value="KCV67346.1"/>
    <property type="molecule type" value="Genomic_DNA"/>
</dbReference>
<keyword evidence="7 11" id="KW-1133">Transmembrane helix</keyword>
<evidence type="ECO:0000256" key="9">
    <source>
        <dbReference type="ARBA" id="ARBA00023134"/>
    </source>
</evidence>
<evidence type="ECO:0000256" key="8">
    <source>
        <dbReference type="ARBA" id="ARBA00023128"/>
    </source>
</evidence>
<dbReference type="SUPFAM" id="SSF52540">
    <property type="entry name" value="P-loop containing nucleoside triphosphate hydrolases"/>
    <property type="match status" value="1"/>
</dbReference>
<evidence type="ECO:0000256" key="6">
    <source>
        <dbReference type="ARBA" id="ARBA00022837"/>
    </source>
</evidence>
<accession>A0A058YZP3</accession>
<evidence type="ECO:0000256" key="2">
    <source>
        <dbReference type="ARBA" id="ARBA00007981"/>
    </source>
</evidence>
<protein>
    <recommendedName>
        <fullName evidence="12">EF-hand domain-containing protein</fullName>
    </recommendedName>
</protein>
<keyword evidence="9" id="KW-0342">GTP-binding</keyword>
<keyword evidence="14" id="KW-1185">Reference proteome</keyword>
<keyword evidence="6" id="KW-0106">Calcium</keyword>
<evidence type="ECO:0000313" key="13">
    <source>
        <dbReference type="EMBL" id="KCV67346.1"/>
    </source>
</evidence>
<name>A0A058YZP3_FONAL</name>
<keyword evidence="3 11" id="KW-0812">Transmembrane</keyword>
<dbReference type="SMART" id="SM00174">
    <property type="entry name" value="RHO"/>
    <property type="match status" value="1"/>
</dbReference>
<reference evidence="13" key="1">
    <citation type="submission" date="2013-04" db="EMBL/GenBank/DDBJ databases">
        <title>The Genome Sequence of Fonticula alba ATCC 38817.</title>
        <authorList>
            <consortium name="The Broad Institute Genomics Platform"/>
            <person name="Russ C."/>
            <person name="Cuomo C."/>
            <person name="Burger G."/>
            <person name="Gray M.W."/>
            <person name="Holland P.W.H."/>
            <person name="King N."/>
            <person name="Lang F.B.F."/>
            <person name="Roger A.J."/>
            <person name="Ruiz-Trillo I."/>
            <person name="Brown M."/>
            <person name="Walker B."/>
            <person name="Young S."/>
            <person name="Zeng Q."/>
            <person name="Gargeya S."/>
            <person name="Fitzgerald M."/>
            <person name="Haas B."/>
            <person name="Abouelleil A."/>
            <person name="Allen A.W."/>
            <person name="Alvarado L."/>
            <person name="Arachchi H.M."/>
            <person name="Berlin A.M."/>
            <person name="Chapman S.B."/>
            <person name="Gainer-Dewar J."/>
            <person name="Goldberg J."/>
            <person name="Griggs A."/>
            <person name="Gujja S."/>
            <person name="Hansen M."/>
            <person name="Howarth C."/>
            <person name="Imamovic A."/>
            <person name="Ireland A."/>
            <person name="Larimer J."/>
            <person name="McCowan C."/>
            <person name="Murphy C."/>
            <person name="Pearson M."/>
            <person name="Poon T.W."/>
            <person name="Priest M."/>
            <person name="Roberts A."/>
            <person name="Saif S."/>
            <person name="Shea T."/>
            <person name="Sisk P."/>
            <person name="Sykes S."/>
            <person name="Wortman J."/>
            <person name="Nusbaum C."/>
            <person name="Birren B."/>
        </authorList>
    </citation>
    <scope>NUCLEOTIDE SEQUENCE [LARGE SCALE GENOMIC DNA]</scope>
    <source>
        <strain evidence="13">ATCC 38817</strain>
    </source>
</reference>
<dbReference type="InterPro" id="IPR018247">
    <property type="entry name" value="EF_Hand_1_Ca_BS"/>
</dbReference>
<keyword evidence="5" id="KW-1000">Mitochondrion outer membrane</keyword>
<dbReference type="InterPro" id="IPR025662">
    <property type="entry name" value="Sigma_54_int_dom_ATP-bd_1"/>
</dbReference>
<evidence type="ECO:0000256" key="3">
    <source>
        <dbReference type="ARBA" id="ARBA00022692"/>
    </source>
</evidence>
<comment type="subcellular location">
    <subcellularLocation>
        <location evidence="1">Mitochondrion outer membrane</location>
        <topology evidence="1">Single-pass type IV membrane protein</topology>
    </subcellularLocation>
</comment>
<dbReference type="PROSITE" id="PS00675">
    <property type="entry name" value="SIGMA54_INTERACT_1"/>
    <property type="match status" value="1"/>
</dbReference>
<dbReference type="InterPro" id="IPR027417">
    <property type="entry name" value="P-loop_NTPase"/>
</dbReference>
<dbReference type="InterPro" id="IPR002048">
    <property type="entry name" value="EF_hand_dom"/>
</dbReference>
<dbReference type="Gene3D" id="3.40.50.300">
    <property type="entry name" value="P-loop containing nucleotide triphosphate hydrolases"/>
    <property type="match status" value="1"/>
</dbReference>
<dbReference type="OrthoDB" id="10020961at2759"/>
<dbReference type="SMART" id="SM00175">
    <property type="entry name" value="RAB"/>
    <property type="match status" value="1"/>
</dbReference>
<dbReference type="Pfam" id="PF00071">
    <property type="entry name" value="Ras"/>
    <property type="match status" value="1"/>
</dbReference>
<dbReference type="AlphaFoldDB" id="A0A058YZP3"/>
<dbReference type="GO" id="GO:0005509">
    <property type="term" value="F:calcium ion binding"/>
    <property type="evidence" value="ECO:0007669"/>
    <property type="project" value="InterPro"/>
</dbReference>
<dbReference type="InterPro" id="IPR013567">
    <property type="entry name" value="EF_hand_assoc_2"/>
</dbReference>
<feature type="transmembrane region" description="Helical" evidence="11">
    <location>
        <begin position="622"/>
        <end position="640"/>
    </location>
</feature>
<dbReference type="GO" id="GO:0005525">
    <property type="term" value="F:GTP binding"/>
    <property type="evidence" value="ECO:0007669"/>
    <property type="project" value="UniProtKB-KW"/>
</dbReference>
<comment type="similarity">
    <text evidence="2">Belongs to the mitochondrial Rho GTPase family.</text>
</comment>
<dbReference type="eggNOG" id="KOG1707">
    <property type="taxonomic scope" value="Eukaryota"/>
</dbReference>
<dbReference type="InterPro" id="IPR001806">
    <property type="entry name" value="Small_GTPase"/>
</dbReference>
<dbReference type="SUPFAM" id="SSF47473">
    <property type="entry name" value="EF-hand"/>
    <property type="match status" value="1"/>
</dbReference>
<evidence type="ECO:0000256" key="1">
    <source>
        <dbReference type="ARBA" id="ARBA00004200"/>
    </source>
</evidence>
<keyword evidence="10 11" id="KW-0472">Membrane</keyword>
<dbReference type="PRINTS" id="PR00449">
    <property type="entry name" value="RASTRNSFRMNG"/>
</dbReference>
<feature type="domain" description="EF-hand" evidence="12">
    <location>
        <begin position="179"/>
        <end position="214"/>
    </location>
</feature>
<evidence type="ECO:0000256" key="7">
    <source>
        <dbReference type="ARBA" id="ARBA00022989"/>
    </source>
</evidence>